<dbReference type="PANTHER" id="PTHR42738:SF7">
    <property type="entry name" value="HYDROXYMETHYLGLUTARYL-COA LYASE"/>
    <property type="match status" value="1"/>
</dbReference>
<protein>
    <submittedName>
        <fullName evidence="5">Hydroxymethylglutaryl-CoA lyase</fullName>
        <ecNumber evidence="5">4.1.3.4</ecNumber>
    </submittedName>
</protein>
<dbReference type="Pfam" id="PF00682">
    <property type="entry name" value="HMGL-like"/>
    <property type="match status" value="1"/>
</dbReference>
<dbReference type="PANTHER" id="PTHR42738">
    <property type="entry name" value="HYDROXYMETHYLGLUTARYL-COA LYASE"/>
    <property type="match status" value="1"/>
</dbReference>
<dbReference type="NCBIfam" id="NF004283">
    <property type="entry name" value="PRK05692.1"/>
    <property type="match status" value="1"/>
</dbReference>
<dbReference type="Proteomes" id="UP000587527">
    <property type="component" value="Unassembled WGS sequence"/>
</dbReference>
<dbReference type="RefSeq" id="WP_184844527.1">
    <property type="nucleotide sequence ID" value="NZ_JACHMN010000003.1"/>
</dbReference>
<evidence type="ECO:0000256" key="2">
    <source>
        <dbReference type="ARBA" id="ARBA00022723"/>
    </source>
</evidence>
<dbReference type="Gene3D" id="3.20.20.70">
    <property type="entry name" value="Aldolase class I"/>
    <property type="match status" value="1"/>
</dbReference>
<keyword evidence="2" id="KW-0479">Metal-binding</keyword>
<name>A0A841C0X5_9ACTN</name>
<dbReference type="GO" id="GO:0046951">
    <property type="term" value="P:ketone body biosynthetic process"/>
    <property type="evidence" value="ECO:0007669"/>
    <property type="project" value="TreeGrafter"/>
</dbReference>
<dbReference type="CDD" id="cd07938">
    <property type="entry name" value="DRE_TIM_HMGL"/>
    <property type="match status" value="1"/>
</dbReference>
<dbReference type="EC" id="4.1.3.4" evidence="5"/>
<evidence type="ECO:0000256" key="3">
    <source>
        <dbReference type="ARBA" id="ARBA00023239"/>
    </source>
</evidence>
<dbReference type="GO" id="GO:0046872">
    <property type="term" value="F:metal ion binding"/>
    <property type="evidence" value="ECO:0007669"/>
    <property type="project" value="UniProtKB-KW"/>
</dbReference>
<dbReference type="AlphaFoldDB" id="A0A841C0X5"/>
<dbReference type="GO" id="GO:0004419">
    <property type="term" value="F:hydroxymethylglutaryl-CoA lyase activity"/>
    <property type="evidence" value="ECO:0007669"/>
    <property type="project" value="UniProtKB-EC"/>
</dbReference>
<dbReference type="GO" id="GO:0006552">
    <property type="term" value="P:L-leucine catabolic process"/>
    <property type="evidence" value="ECO:0007669"/>
    <property type="project" value="TreeGrafter"/>
</dbReference>
<dbReference type="PROSITE" id="PS50991">
    <property type="entry name" value="PYR_CT"/>
    <property type="match status" value="1"/>
</dbReference>
<proteinExistence type="inferred from homology"/>
<dbReference type="InterPro" id="IPR043594">
    <property type="entry name" value="HMGL"/>
</dbReference>
<gene>
    <name evidence="5" type="ORF">F4553_006822</name>
</gene>
<reference evidence="5 6" key="1">
    <citation type="submission" date="2020-08" db="EMBL/GenBank/DDBJ databases">
        <title>Sequencing the genomes of 1000 actinobacteria strains.</title>
        <authorList>
            <person name="Klenk H.-P."/>
        </authorList>
    </citation>
    <scope>NUCLEOTIDE SEQUENCE [LARGE SCALE GENOMIC DNA]</scope>
    <source>
        <strain evidence="5 6">DSM 45362</strain>
    </source>
</reference>
<evidence type="ECO:0000313" key="6">
    <source>
        <dbReference type="Proteomes" id="UP000587527"/>
    </source>
</evidence>
<accession>A0A841C0X5</accession>
<keyword evidence="6" id="KW-1185">Reference proteome</keyword>
<dbReference type="InterPro" id="IPR013785">
    <property type="entry name" value="Aldolase_TIM"/>
</dbReference>
<comment type="similarity">
    <text evidence="1">Belongs to the HMG-CoA lyase family.</text>
</comment>
<evidence type="ECO:0000256" key="1">
    <source>
        <dbReference type="ARBA" id="ARBA00009405"/>
    </source>
</evidence>
<comment type="caution">
    <text evidence="5">The sequence shown here is derived from an EMBL/GenBank/DDBJ whole genome shotgun (WGS) entry which is preliminary data.</text>
</comment>
<keyword evidence="3 5" id="KW-0456">Lyase</keyword>
<dbReference type="InterPro" id="IPR000891">
    <property type="entry name" value="PYR_CT"/>
</dbReference>
<evidence type="ECO:0000259" key="4">
    <source>
        <dbReference type="PROSITE" id="PS50991"/>
    </source>
</evidence>
<evidence type="ECO:0000313" key="5">
    <source>
        <dbReference type="EMBL" id="MBB5873388.1"/>
    </source>
</evidence>
<dbReference type="SUPFAM" id="SSF51569">
    <property type="entry name" value="Aldolase"/>
    <property type="match status" value="1"/>
</dbReference>
<sequence length="301" mass="31134">MEIVEVGPRDGLQNEKKLLSTATKVDYIRQAIAAGLRRIEAVAFAHPARVPQMADAEAVLAAVPRIEGVSYSGLLLNRRGLDRALASAADGFGVDEVNYVLVATDVFSSRNQGMTSAESLAQWSVIAADARAAGLRTTITIAAAFGCPFTGEVPVERVRDLVAAAAQAGPDEICLADTIGVGVPRQVAALAAAAREVAPDVTLRAHFHNTRNTGYANAIAAGDHGITVLDASTGGIGGCPFAPAATGNIATEDLAYLLKRNGQLTGVDVSALATTGRWITAELEVPTPALLGRAGPFPPEF</sequence>
<feature type="domain" description="Pyruvate carboxyltransferase" evidence="4">
    <location>
        <begin position="1"/>
        <end position="273"/>
    </location>
</feature>
<organism evidence="5 6">
    <name type="scientific">Allocatelliglobosispora scoriae</name>
    <dbReference type="NCBI Taxonomy" id="643052"/>
    <lineage>
        <taxon>Bacteria</taxon>
        <taxon>Bacillati</taxon>
        <taxon>Actinomycetota</taxon>
        <taxon>Actinomycetes</taxon>
        <taxon>Micromonosporales</taxon>
        <taxon>Micromonosporaceae</taxon>
        <taxon>Allocatelliglobosispora</taxon>
    </lineage>
</organism>
<dbReference type="EMBL" id="JACHMN010000003">
    <property type="protein sequence ID" value="MBB5873388.1"/>
    <property type="molecule type" value="Genomic_DNA"/>
</dbReference>